<proteinExistence type="predicted"/>
<dbReference type="GO" id="GO:0003700">
    <property type="term" value="F:DNA-binding transcription factor activity"/>
    <property type="evidence" value="ECO:0007669"/>
    <property type="project" value="InterPro"/>
</dbReference>
<dbReference type="PROSITE" id="PS50995">
    <property type="entry name" value="HTH_MARR_2"/>
    <property type="match status" value="1"/>
</dbReference>
<dbReference type="EMBL" id="CP060436">
    <property type="protein sequence ID" value="QPM90089.1"/>
    <property type="molecule type" value="Genomic_DNA"/>
</dbReference>
<accession>A0A418SCI8</accession>
<dbReference type="InterPro" id="IPR011991">
    <property type="entry name" value="ArsR-like_HTH"/>
</dbReference>
<dbReference type="InterPro" id="IPR000835">
    <property type="entry name" value="HTH_MarR-typ"/>
</dbReference>
<dbReference type="SMART" id="SM00347">
    <property type="entry name" value="HTH_MARR"/>
    <property type="match status" value="1"/>
</dbReference>
<evidence type="ECO:0000313" key="4">
    <source>
        <dbReference type="EMBL" id="QPM90089.1"/>
    </source>
</evidence>
<dbReference type="InterPro" id="IPR036390">
    <property type="entry name" value="WH_DNA-bd_sf"/>
</dbReference>
<keyword evidence="1" id="KW-0805">Transcription regulation</keyword>
<dbReference type="Gene3D" id="1.10.10.10">
    <property type="entry name" value="Winged helix-like DNA-binding domain superfamily/Winged helix DNA-binding domain"/>
    <property type="match status" value="1"/>
</dbReference>
<reference evidence="4 5" key="1">
    <citation type="submission" date="2020-08" db="EMBL/GenBank/DDBJ databases">
        <title>Genome sequence of Rhodobacteraceae bacterium Lw-13e.</title>
        <authorList>
            <person name="Poehlein A."/>
            <person name="Wolter L."/>
            <person name="Daniel R."/>
            <person name="Brinkhoff T."/>
        </authorList>
    </citation>
    <scope>NUCLEOTIDE SEQUENCE [LARGE SCALE GENOMIC DNA]</scope>
    <source>
        <strain evidence="4 5">Lw-13e</strain>
    </source>
</reference>
<evidence type="ECO:0000256" key="3">
    <source>
        <dbReference type="ARBA" id="ARBA00023163"/>
    </source>
</evidence>
<dbReference type="PRINTS" id="PR00598">
    <property type="entry name" value="HTHMARR"/>
</dbReference>
<keyword evidence="5" id="KW-1185">Reference proteome</keyword>
<protein>
    <submittedName>
        <fullName evidence="4">Transcriptional regulator SlyA</fullName>
    </submittedName>
</protein>
<dbReference type="Proteomes" id="UP000283786">
    <property type="component" value="Chromosome"/>
</dbReference>
<name>A0A418SCI8_9RHOB</name>
<dbReference type="AlphaFoldDB" id="A0A418SCI8"/>
<dbReference type="GO" id="GO:0003677">
    <property type="term" value="F:DNA binding"/>
    <property type="evidence" value="ECO:0007669"/>
    <property type="project" value="UniProtKB-KW"/>
</dbReference>
<organism evidence="4 5">
    <name type="scientific">Pseudooceanicola algae</name>
    <dbReference type="NCBI Taxonomy" id="1537215"/>
    <lineage>
        <taxon>Bacteria</taxon>
        <taxon>Pseudomonadati</taxon>
        <taxon>Pseudomonadota</taxon>
        <taxon>Alphaproteobacteria</taxon>
        <taxon>Rhodobacterales</taxon>
        <taxon>Paracoccaceae</taxon>
        <taxon>Pseudooceanicola</taxon>
    </lineage>
</organism>
<keyword evidence="3" id="KW-0804">Transcription</keyword>
<dbReference type="InterPro" id="IPR036388">
    <property type="entry name" value="WH-like_DNA-bd_sf"/>
</dbReference>
<dbReference type="CDD" id="cd00090">
    <property type="entry name" value="HTH_ARSR"/>
    <property type="match status" value="1"/>
</dbReference>
<gene>
    <name evidence="4" type="primary">slyA_1</name>
    <name evidence="4" type="ORF">PSAL_013230</name>
</gene>
<sequence length="176" mass="19654">MPASKSATGSVTLDFPRPVGLKTCMNSQPPGYRLHQSLGYWLSLAARLQERRLDEKLREIGLTRINWCILLGLANEGLTQPSELADFVGIDRTATSRALRQMEAARLIERRFGTDDRRTRLITLTDAGRDAVRLGTPFAQANSEVMTERLGPEDAAQLRQLLQALTEGEEAKLRHL</sequence>
<dbReference type="SUPFAM" id="SSF46785">
    <property type="entry name" value="Winged helix' DNA-binding domain"/>
    <property type="match status" value="1"/>
</dbReference>
<dbReference type="KEGG" id="palw:PSAL_013230"/>
<evidence type="ECO:0000256" key="1">
    <source>
        <dbReference type="ARBA" id="ARBA00023015"/>
    </source>
</evidence>
<dbReference type="PANTHER" id="PTHR42756:SF1">
    <property type="entry name" value="TRANSCRIPTIONAL REPRESSOR OF EMRAB OPERON"/>
    <property type="match status" value="1"/>
</dbReference>
<dbReference type="Pfam" id="PF12802">
    <property type="entry name" value="MarR_2"/>
    <property type="match status" value="1"/>
</dbReference>
<evidence type="ECO:0000256" key="2">
    <source>
        <dbReference type="ARBA" id="ARBA00023125"/>
    </source>
</evidence>
<keyword evidence="2" id="KW-0238">DNA-binding</keyword>
<evidence type="ECO:0000313" key="5">
    <source>
        <dbReference type="Proteomes" id="UP000283786"/>
    </source>
</evidence>
<dbReference type="PANTHER" id="PTHR42756">
    <property type="entry name" value="TRANSCRIPTIONAL REGULATOR, MARR"/>
    <property type="match status" value="1"/>
</dbReference>